<reference evidence="2 3" key="1">
    <citation type="submission" date="2019-02" db="EMBL/GenBank/DDBJ databases">
        <title>Deep-cultivation of Planctomycetes and their phenomic and genomic characterization uncovers novel biology.</title>
        <authorList>
            <person name="Wiegand S."/>
            <person name="Jogler M."/>
            <person name="Boedeker C."/>
            <person name="Pinto D."/>
            <person name="Vollmers J."/>
            <person name="Rivas-Marin E."/>
            <person name="Kohn T."/>
            <person name="Peeters S.H."/>
            <person name="Heuer A."/>
            <person name="Rast P."/>
            <person name="Oberbeckmann S."/>
            <person name="Bunk B."/>
            <person name="Jeske O."/>
            <person name="Meyerdierks A."/>
            <person name="Storesund J.E."/>
            <person name="Kallscheuer N."/>
            <person name="Luecker S."/>
            <person name="Lage O.M."/>
            <person name="Pohl T."/>
            <person name="Merkel B.J."/>
            <person name="Hornburger P."/>
            <person name="Mueller R.-W."/>
            <person name="Bruemmer F."/>
            <person name="Labrenz M."/>
            <person name="Spormann A.M."/>
            <person name="Op den Camp H."/>
            <person name="Overmann J."/>
            <person name="Amann R."/>
            <person name="Jetten M.S.M."/>
            <person name="Mascher T."/>
            <person name="Medema M.H."/>
            <person name="Devos D.P."/>
            <person name="Kaster A.-K."/>
            <person name="Ovreas L."/>
            <person name="Rohde M."/>
            <person name="Galperin M.Y."/>
            <person name="Jogler C."/>
        </authorList>
    </citation>
    <scope>NUCLEOTIDE SEQUENCE [LARGE SCALE GENOMIC DNA]</scope>
    <source>
        <strain evidence="2 3">Pan189</strain>
    </source>
</reference>
<sequence length="88" mass="10360">MQNRQNVIALVRFDRPIINRLPQPVNVFLRLIEIFRKVFITYGLRHARGLLSGKGFWFPAVCLLLQPAGTPIMQMVVHMAYRRGRWRV</sequence>
<accession>A0A517R6D9</accession>
<keyword evidence="1" id="KW-0472">Membrane</keyword>
<evidence type="ECO:0000313" key="3">
    <source>
        <dbReference type="Proteomes" id="UP000317318"/>
    </source>
</evidence>
<dbReference type="KEGG" id="svp:Pan189_38100"/>
<evidence type="ECO:0000256" key="1">
    <source>
        <dbReference type="SAM" id="Phobius"/>
    </source>
</evidence>
<proteinExistence type="predicted"/>
<keyword evidence="3" id="KW-1185">Reference proteome</keyword>
<organism evidence="2 3">
    <name type="scientific">Stratiformator vulcanicus</name>
    <dbReference type="NCBI Taxonomy" id="2527980"/>
    <lineage>
        <taxon>Bacteria</taxon>
        <taxon>Pseudomonadati</taxon>
        <taxon>Planctomycetota</taxon>
        <taxon>Planctomycetia</taxon>
        <taxon>Planctomycetales</taxon>
        <taxon>Planctomycetaceae</taxon>
        <taxon>Stratiformator</taxon>
    </lineage>
</organism>
<evidence type="ECO:0000313" key="2">
    <source>
        <dbReference type="EMBL" id="QDT39403.1"/>
    </source>
</evidence>
<dbReference type="EMBL" id="CP036268">
    <property type="protein sequence ID" value="QDT39403.1"/>
    <property type="molecule type" value="Genomic_DNA"/>
</dbReference>
<name>A0A517R6D9_9PLAN</name>
<dbReference type="AlphaFoldDB" id="A0A517R6D9"/>
<feature type="transmembrane region" description="Helical" evidence="1">
    <location>
        <begin position="56"/>
        <end position="77"/>
    </location>
</feature>
<keyword evidence="1" id="KW-1133">Transmembrane helix</keyword>
<dbReference type="Proteomes" id="UP000317318">
    <property type="component" value="Chromosome"/>
</dbReference>
<gene>
    <name evidence="2" type="ORF">Pan189_38100</name>
</gene>
<keyword evidence="1" id="KW-0812">Transmembrane</keyword>
<protein>
    <submittedName>
        <fullName evidence="2">Uncharacterized protein</fullName>
    </submittedName>
</protein>